<evidence type="ECO:0000313" key="2">
    <source>
        <dbReference type="Proteomes" id="UP000198555"/>
    </source>
</evidence>
<dbReference type="AlphaFoldDB" id="A0A1H6M0W4"/>
<dbReference type="STRING" id="420404.SAMN05421793_16012"/>
<name>A0A1H6M0W4_9FLAO</name>
<proteinExistence type="predicted"/>
<keyword evidence="2" id="KW-1185">Reference proteome</keyword>
<organism evidence="1 2">
    <name type="scientific">Epilithonimonas hominis</name>
    <dbReference type="NCBI Taxonomy" id="420404"/>
    <lineage>
        <taxon>Bacteria</taxon>
        <taxon>Pseudomonadati</taxon>
        <taxon>Bacteroidota</taxon>
        <taxon>Flavobacteriia</taxon>
        <taxon>Flavobacteriales</taxon>
        <taxon>Weeksellaceae</taxon>
        <taxon>Chryseobacterium group</taxon>
        <taxon>Epilithonimonas</taxon>
    </lineage>
</organism>
<dbReference type="EMBL" id="FNWX01000060">
    <property type="protein sequence ID" value="SEH94785.1"/>
    <property type="molecule type" value="Genomic_DNA"/>
</dbReference>
<evidence type="ECO:0000313" key="1">
    <source>
        <dbReference type="EMBL" id="SEH94785.1"/>
    </source>
</evidence>
<dbReference type="RefSeq" id="WP_089771028.1">
    <property type="nucleotide sequence ID" value="NZ_DALZAR010000083.1"/>
</dbReference>
<reference evidence="2" key="1">
    <citation type="submission" date="2016-10" db="EMBL/GenBank/DDBJ databases">
        <authorList>
            <person name="Varghese N."/>
            <person name="Submissions S."/>
        </authorList>
    </citation>
    <scope>NUCLEOTIDE SEQUENCE [LARGE SCALE GENOMIC DNA]</scope>
    <source>
        <strain evidence="2">DSM 19326</strain>
    </source>
</reference>
<gene>
    <name evidence="1" type="ORF">SAMN05421793_16012</name>
</gene>
<protein>
    <submittedName>
        <fullName evidence="1">Uncharacterized protein</fullName>
    </submittedName>
</protein>
<accession>A0A1H6M0W4</accession>
<dbReference type="Proteomes" id="UP000198555">
    <property type="component" value="Unassembled WGS sequence"/>
</dbReference>
<sequence length="216" mass="25339">MKVYAEFIEENGILFRTKTLLQYGDSWDLIGSIVMKNPGSAKPGVPLNEEAKNHISNFFDEKIDFSNWTEANDDATMKKIAPIFNGQYVQKNIELKGIIQIFNILNICDSKIDKAIKNANNTNSTYLFPNQEETVKLFRDKPVYLGFFDFYTDKTSLHQKFMENYANILFKYVKESKFMYLPYDDIIDNPMYHPFSREITKEKSLSILKKFILHYE</sequence>